<evidence type="ECO:0000256" key="3">
    <source>
        <dbReference type="SAM" id="Phobius"/>
    </source>
</evidence>
<dbReference type="Pfam" id="PF00498">
    <property type="entry name" value="FHA"/>
    <property type="match status" value="1"/>
</dbReference>
<feature type="compositionally biased region" description="Basic residues" evidence="2">
    <location>
        <begin position="541"/>
        <end position="550"/>
    </location>
</feature>
<dbReference type="GO" id="GO:0005737">
    <property type="term" value="C:cytoplasm"/>
    <property type="evidence" value="ECO:0007669"/>
    <property type="project" value="TreeGrafter"/>
</dbReference>
<keyword evidence="1" id="KW-0175">Coiled coil</keyword>
<gene>
    <name evidence="5" type="ORF">M231_03555</name>
</gene>
<keyword evidence="3" id="KW-0812">Transmembrane</keyword>
<feature type="coiled-coil region" evidence="1">
    <location>
        <begin position="309"/>
        <end position="347"/>
    </location>
</feature>
<dbReference type="Gene3D" id="2.60.200.20">
    <property type="match status" value="1"/>
</dbReference>
<keyword evidence="3" id="KW-1133">Transmembrane helix</keyword>
<dbReference type="SUPFAM" id="SSF49879">
    <property type="entry name" value="SMAD/FHA domain"/>
    <property type="match status" value="1"/>
</dbReference>
<feature type="region of interest" description="Disordered" evidence="2">
    <location>
        <begin position="1"/>
        <end position="31"/>
    </location>
</feature>
<protein>
    <recommendedName>
        <fullName evidence="4">FHA domain-containing protein</fullName>
    </recommendedName>
</protein>
<dbReference type="Proteomes" id="UP000289152">
    <property type="component" value="Unassembled WGS sequence"/>
</dbReference>
<dbReference type="VEuPathDB" id="FungiDB:TREMEDRAFT_27547"/>
<evidence type="ECO:0000256" key="1">
    <source>
        <dbReference type="SAM" id="Coils"/>
    </source>
</evidence>
<organism evidence="5 6">
    <name type="scientific">Tremella mesenterica</name>
    <name type="common">Jelly fungus</name>
    <dbReference type="NCBI Taxonomy" id="5217"/>
    <lineage>
        <taxon>Eukaryota</taxon>
        <taxon>Fungi</taxon>
        <taxon>Dikarya</taxon>
        <taxon>Basidiomycota</taxon>
        <taxon>Agaricomycotina</taxon>
        <taxon>Tremellomycetes</taxon>
        <taxon>Tremellales</taxon>
        <taxon>Tremellaceae</taxon>
        <taxon>Tremella</taxon>
    </lineage>
</organism>
<feature type="compositionally biased region" description="Basic and acidic residues" evidence="2">
    <location>
        <begin position="596"/>
        <end position="612"/>
    </location>
</feature>
<feature type="region of interest" description="Disordered" evidence="2">
    <location>
        <begin position="355"/>
        <end position="399"/>
    </location>
</feature>
<feature type="compositionally biased region" description="Acidic residues" evidence="2">
    <location>
        <begin position="499"/>
        <end position="523"/>
    </location>
</feature>
<feature type="compositionally biased region" description="Basic and acidic residues" evidence="2">
    <location>
        <begin position="625"/>
        <end position="647"/>
    </location>
</feature>
<dbReference type="InterPro" id="IPR051176">
    <property type="entry name" value="Cent_Immune-Sig_Mod"/>
</dbReference>
<feature type="transmembrane region" description="Helical" evidence="3">
    <location>
        <begin position="657"/>
        <end position="674"/>
    </location>
</feature>
<name>A0A4Q1BMX5_TREME</name>
<evidence type="ECO:0000313" key="5">
    <source>
        <dbReference type="EMBL" id="RXK39198.1"/>
    </source>
</evidence>
<dbReference type="PANTHER" id="PTHR15715">
    <property type="entry name" value="CENTROSOMAL PROTEIN OF 170 KDA"/>
    <property type="match status" value="1"/>
</dbReference>
<feature type="domain" description="FHA" evidence="4">
    <location>
        <begin position="60"/>
        <end position="116"/>
    </location>
</feature>
<dbReference type="AlphaFoldDB" id="A0A4Q1BMX5"/>
<dbReference type="InterPro" id="IPR008984">
    <property type="entry name" value="SMAD_FHA_dom_sf"/>
</dbReference>
<feature type="compositionally biased region" description="Polar residues" evidence="2">
    <location>
        <begin position="1"/>
        <end position="30"/>
    </location>
</feature>
<dbReference type="InterPro" id="IPR000253">
    <property type="entry name" value="FHA_dom"/>
</dbReference>
<comment type="caution">
    <text evidence="5">The sequence shown here is derived from an EMBL/GenBank/DDBJ whole genome shotgun (WGS) entry which is preliminary data.</text>
</comment>
<evidence type="ECO:0000259" key="4">
    <source>
        <dbReference type="PROSITE" id="PS50006"/>
    </source>
</evidence>
<dbReference type="InParanoid" id="A0A4Q1BMX5"/>
<dbReference type="STRING" id="5217.A0A4Q1BMX5"/>
<proteinExistence type="predicted"/>
<evidence type="ECO:0000313" key="6">
    <source>
        <dbReference type="Proteomes" id="UP000289152"/>
    </source>
</evidence>
<sequence length="678" mass="75844">MNNTGTLTPSIATVSNPNIGSNGDGQNPMAQGSPYPSLHMWPLHDTFGMKMIHLPEGQRIKIGRQTNNKTIPGERNAYFDSKVLSRTHAEIWERGGKIYMRDVKSSNGTFINGQRLSPEGVESQPFELKNEDIVEFGIDIISEDSKTIMHHKVAAKVYCVFGPEDVALEMSNYQEQQRAGRMPPQVDQHPGVGQPVMSAGGKAPGLSFDHVLHKLQTELARSKETGQELDGLTSAMTDIQSTLGGGLPPNQNGSAANLIPPQYRATTAEAKAALAGPHGQQAAAFISLQTQLNETDRVAASHMAKISQLEGQLSEYDLLKQQLAVMREQMEQNKREMELLVSNTRGRQLRFAPEADDDDARSVMTLMEDDEAEQRVRDRRRKERPATPEPVTTREEDTKLQTLSAELAEAVALSKTLQSQHGEAMSAVQALTDKMGRLENTFNSRIAEEVAKTEHRWETWRTKFEDGWRKERESWEAERERLRSVVREWEEASRRAHEEEEERELNDSLGEDDDDDDDDEVMLDNDWKDDVVTGLPISPTRKNRRRRPSHRAVLAVRALKAVAEEGGSTPKAETANLEMDGPIGHGLVGLEGFGPEMRKRDRKGRERFEKGRLGRRRGSQSTLPAEKESSESGKESGDTLKEDEVQGPKRPQRLQPIPIFTTLVVVVIAGALYYKHKD</sequence>
<feature type="region of interest" description="Disordered" evidence="2">
    <location>
        <begin position="586"/>
        <end position="653"/>
    </location>
</feature>
<accession>A0A4Q1BMX5</accession>
<keyword evidence="6" id="KW-1185">Reference proteome</keyword>
<dbReference type="PROSITE" id="PS50006">
    <property type="entry name" value="FHA_DOMAIN"/>
    <property type="match status" value="1"/>
</dbReference>
<dbReference type="OrthoDB" id="687730at2759"/>
<reference evidence="5 6" key="1">
    <citation type="submission" date="2016-06" db="EMBL/GenBank/DDBJ databases">
        <title>Evolution of pathogenesis and genome organization in the Tremellales.</title>
        <authorList>
            <person name="Cuomo C."/>
            <person name="Litvintseva A."/>
            <person name="Heitman J."/>
            <person name="Chen Y."/>
            <person name="Sun S."/>
            <person name="Springer D."/>
            <person name="Dromer F."/>
            <person name="Young S."/>
            <person name="Zeng Q."/>
            <person name="Chapman S."/>
            <person name="Gujja S."/>
            <person name="Saif S."/>
            <person name="Birren B."/>
        </authorList>
    </citation>
    <scope>NUCLEOTIDE SEQUENCE [LARGE SCALE GENOMIC DNA]</scope>
    <source>
        <strain evidence="5 6">ATCC 28783</strain>
    </source>
</reference>
<evidence type="ECO:0000256" key="2">
    <source>
        <dbReference type="SAM" id="MobiDB-lite"/>
    </source>
</evidence>
<dbReference type="SMART" id="SM00240">
    <property type="entry name" value="FHA"/>
    <property type="match status" value="1"/>
</dbReference>
<dbReference type="PANTHER" id="PTHR15715:SF37">
    <property type="entry name" value="LD47843P"/>
    <property type="match status" value="1"/>
</dbReference>
<dbReference type="EMBL" id="SDIL01000035">
    <property type="protein sequence ID" value="RXK39198.1"/>
    <property type="molecule type" value="Genomic_DNA"/>
</dbReference>
<keyword evidence="3" id="KW-0472">Membrane</keyword>
<feature type="region of interest" description="Disordered" evidence="2">
    <location>
        <begin position="490"/>
        <end position="551"/>
    </location>
</feature>